<evidence type="ECO:0000313" key="2">
    <source>
        <dbReference type="Proteomes" id="UP001234178"/>
    </source>
</evidence>
<name>A0ABQ9Z3Q1_9CRUS</name>
<organism evidence="1 2">
    <name type="scientific">Daphnia magna</name>
    <dbReference type="NCBI Taxonomy" id="35525"/>
    <lineage>
        <taxon>Eukaryota</taxon>
        <taxon>Metazoa</taxon>
        <taxon>Ecdysozoa</taxon>
        <taxon>Arthropoda</taxon>
        <taxon>Crustacea</taxon>
        <taxon>Branchiopoda</taxon>
        <taxon>Diplostraca</taxon>
        <taxon>Cladocera</taxon>
        <taxon>Anomopoda</taxon>
        <taxon>Daphniidae</taxon>
        <taxon>Daphnia</taxon>
    </lineage>
</organism>
<proteinExistence type="predicted"/>
<accession>A0ABQ9Z3Q1</accession>
<keyword evidence="2" id="KW-1185">Reference proteome</keyword>
<gene>
    <name evidence="1" type="ORF">OUZ56_012651</name>
</gene>
<reference evidence="1 2" key="1">
    <citation type="journal article" date="2023" name="Nucleic Acids Res.">
        <title>The hologenome of Daphnia magna reveals possible DNA methylation and microbiome-mediated evolution of the host genome.</title>
        <authorList>
            <person name="Chaturvedi A."/>
            <person name="Li X."/>
            <person name="Dhandapani V."/>
            <person name="Marshall H."/>
            <person name="Kissane S."/>
            <person name="Cuenca-Cambronero M."/>
            <person name="Asole G."/>
            <person name="Calvet F."/>
            <person name="Ruiz-Romero M."/>
            <person name="Marangio P."/>
            <person name="Guigo R."/>
            <person name="Rago D."/>
            <person name="Mirbahai L."/>
            <person name="Eastwood N."/>
            <person name="Colbourne J.K."/>
            <person name="Zhou J."/>
            <person name="Mallon E."/>
            <person name="Orsini L."/>
        </authorList>
    </citation>
    <scope>NUCLEOTIDE SEQUENCE [LARGE SCALE GENOMIC DNA]</scope>
    <source>
        <strain evidence="1">LRV0_1</strain>
    </source>
</reference>
<evidence type="ECO:0000313" key="1">
    <source>
        <dbReference type="EMBL" id="KAK4007496.1"/>
    </source>
</evidence>
<comment type="caution">
    <text evidence="1">The sequence shown here is derived from an EMBL/GenBank/DDBJ whole genome shotgun (WGS) entry which is preliminary data.</text>
</comment>
<dbReference type="EMBL" id="JAOYFB010000002">
    <property type="protein sequence ID" value="KAK4007496.1"/>
    <property type="molecule type" value="Genomic_DNA"/>
</dbReference>
<dbReference type="Proteomes" id="UP001234178">
    <property type="component" value="Unassembled WGS sequence"/>
</dbReference>
<protein>
    <submittedName>
        <fullName evidence="1">Uncharacterized protein</fullName>
    </submittedName>
</protein>
<sequence>MEIFGLRNREFFLYLGFIKTYLNIDSANIYTTLTAPFSPKTHILQISSWMLPLSINLFEFLMVNQSGSGSTIILSDETAPPDSTAISLDWSEVVVIMVYKLEVEELSSARAVLLVSSAKS</sequence>